<feature type="domain" description="KAP NTPase" evidence="1">
    <location>
        <begin position="28"/>
        <end position="244"/>
    </location>
</feature>
<dbReference type="EMBL" id="CP064942">
    <property type="protein sequence ID" value="QPH55154.1"/>
    <property type="molecule type" value="Genomic_DNA"/>
</dbReference>
<organism evidence="2 3">
    <name type="scientific">Pontivivens ytuae</name>
    <dbReference type="NCBI Taxonomy" id="2789856"/>
    <lineage>
        <taxon>Bacteria</taxon>
        <taxon>Pseudomonadati</taxon>
        <taxon>Pseudomonadota</taxon>
        <taxon>Alphaproteobacteria</taxon>
        <taxon>Rhodobacterales</taxon>
        <taxon>Paracoccaceae</taxon>
        <taxon>Pontivivens</taxon>
    </lineage>
</organism>
<dbReference type="AlphaFoldDB" id="A0A7S9LTU1"/>
<dbReference type="InterPro" id="IPR011646">
    <property type="entry name" value="KAP_P-loop"/>
</dbReference>
<sequence length="464" mass="51675">MEKINDVLGRSEDAETVARFAAARATGPQGLVLNVDAAWGMGKTTFLRLLKKRLGDDAVMVNAWESDFADDPLLPVLKAVTEALRSGSGSAETVANSLLQKGSRMALTIGKGMAKQVGRKMIGEAVEEVAEQIGETGAEITEAGLSAALDEASTALIARFETQQKTVTDFKEALVEAVKDRDTPLHILIDELDRCRPTYAIEMLERIKHLFGVRNVAFVIATDTEQLQHSIRAVYGEGFDAKAYLRRFFDRTYRFDEGSLQGIILNSPEASIIRDAELPMPHDVDPLHVLEQMLEAQNASLRDARQCLTIIADTMHVWDKPVPLNLAVLIPLIVIHQQGFHTEFNDIEREAWRGEEGVQRALDAHAKIFAKPIHLGVPRYTQGDEEYPVALTLETYFRNVWSLRGQQEKLAETGLPKAMVALLAQDIDEAWFQISWGPTINDEHVWDCAFNYYPALIRKAGRLS</sequence>
<dbReference type="RefSeq" id="WP_196104353.1">
    <property type="nucleotide sequence ID" value="NZ_CP064942.1"/>
</dbReference>
<dbReference type="Pfam" id="PF07693">
    <property type="entry name" value="KAP_NTPase"/>
    <property type="match status" value="1"/>
</dbReference>
<evidence type="ECO:0000313" key="3">
    <source>
        <dbReference type="Proteomes" id="UP000594800"/>
    </source>
</evidence>
<dbReference type="KEGG" id="poz:I0K15_05250"/>
<accession>A0A7S9LTU1</accession>
<reference evidence="2 3" key="1">
    <citation type="submission" date="2020-11" db="EMBL/GenBank/DDBJ databases">
        <title>Description of Pontivivens ytuae sp. nov. isolated from deep sea sediment of Mariana Trench.</title>
        <authorList>
            <person name="Wang Z."/>
            <person name="Sun Q.-L."/>
            <person name="Xu X.-D."/>
            <person name="Tang Y.-Z."/>
            <person name="Zhang J."/>
        </authorList>
    </citation>
    <scope>NUCLEOTIDE SEQUENCE [LARGE SCALE GENOMIC DNA]</scope>
    <source>
        <strain evidence="2 3">MT2928</strain>
    </source>
</reference>
<dbReference type="Proteomes" id="UP000594800">
    <property type="component" value="Chromosome"/>
</dbReference>
<dbReference type="SUPFAM" id="SSF52540">
    <property type="entry name" value="P-loop containing nucleoside triphosphate hydrolases"/>
    <property type="match status" value="1"/>
</dbReference>
<evidence type="ECO:0000259" key="1">
    <source>
        <dbReference type="Pfam" id="PF07693"/>
    </source>
</evidence>
<dbReference type="InterPro" id="IPR027417">
    <property type="entry name" value="P-loop_NTPase"/>
</dbReference>
<proteinExistence type="predicted"/>
<protein>
    <recommendedName>
        <fullName evidence="1">KAP NTPase domain-containing protein</fullName>
    </recommendedName>
</protein>
<dbReference type="Gene3D" id="3.40.50.300">
    <property type="entry name" value="P-loop containing nucleotide triphosphate hydrolases"/>
    <property type="match status" value="1"/>
</dbReference>
<keyword evidence="3" id="KW-1185">Reference proteome</keyword>
<gene>
    <name evidence="2" type="ORF">I0K15_05250</name>
</gene>
<name>A0A7S9LTU1_9RHOB</name>
<evidence type="ECO:0000313" key="2">
    <source>
        <dbReference type="EMBL" id="QPH55154.1"/>
    </source>
</evidence>